<comment type="caution">
    <text evidence="3">The sequence shown here is derived from an EMBL/GenBank/DDBJ whole genome shotgun (WGS) entry which is preliminary data.</text>
</comment>
<name>A0A8S1VI72_9CILI</name>
<feature type="region of interest" description="Disordered" evidence="1">
    <location>
        <begin position="24"/>
        <end position="44"/>
    </location>
</feature>
<keyword evidence="4" id="KW-1185">Reference proteome</keyword>
<evidence type="ECO:0000256" key="1">
    <source>
        <dbReference type="SAM" id="MobiDB-lite"/>
    </source>
</evidence>
<dbReference type="Pfam" id="PF13518">
    <property type="entry name" value="HTH_28"/>
    <property type="match status" value="1"/>
</dbReference>
<evidence type="ECO:0000313" key="3">
    <source>
        <dbReference type="EMBL" id="CAD8174436.1"/>
    </source>
</evidence>
<evidence type="ECO:0000259" key="2">
    <source>
        <dbReference type="Pfam" id="PF13518"/>
    </source>
</evidence>
<dbReference type="EMBL" id="CAJJDO010000061">
    <property type="protein sequence ID" value="CAD8174436.1"/>
    <property type="molecule type" value="Genomic_DNA"/>
</dbReference>
<organism evidence="3 4">
    <name type="scientific">Paramecium pentaurelia</name>
    <dbReference type="NCBI Taxonomy" id="43138"/>
    <lineage>
        <taxon>Eukaryota</taxon>
        <taxon>Sar</taxon>
        <taxon>Alveolata</taxon>
        <taxon>Ciliophora</taxon>
        <taxon>Intramacronucleata</taxon>
        <taxon>Oligohymenophorea</taxon>
        <taxon>Peniculida</taxon>
        <taxon>Parameciidae</taxon>
        <taxon>Paramecium</taxon>
    </lineage>
</organism>
<evidence type="ECO:0000313" key="4">
    <source>
        <dbReference type="Proteomes" id="UP000689195"/>
    </source>
</evidence>
<feature type="domain" description="Insertion element IS150 protein InsJ-like helix-turn-helix" evidence="2">
    <location>
        <begin position="51"/>
        <end position="100"/>
    </location>
</feature>
<dbReference type="InterPro" id="IPR055247">
    <property type="entry name" value="InsJ-like_HTH"/>
</dbReference>
<sequence length="239" mass="27927">MDLFLNQKPDLILKIFFQNNNYKDSQSMGKSNNTQDKPKESKQYQKIGCDQRKQVLDMLLNQKLSLQEVASKLQLKYCTVRTIQKTYEKEGRIGKKETRKKKLKVESILKISVLNPFTMEIQPLSVQSDIHKIFIDKQPSLLDQITLANQQQSLFQTQCSKFTSALISHMNQPNLMYQSIIQNMLLSSQQVFKSILDLKPQGQIKQEFDSLSQPLPQFSYTQQPYQYQCYPIPYTQIRS</sequence>
<gene>
    <name evidence="3" type="ORF">PPENT_87.1.T0610087</name>
</gene>
<proteinExistence type="predicted"/>
<reference evidence="3" key="1">
    <citation type="submission" date="2021-01" db="EMBL/GenBank/DDBJ databases">
        <authorList>
            <consortium name="Genoscope - CEA"/>
            <person name="William W."/>
        </authorList>
    </citation>
    <scope>NUCLEOTIDE SEQUENCE</scope>
</reference>
<accession>A0A8S1VI72</accession>
<protein>
    <recommendedName>
        <fullName evidence="2">Insertion element IS150 protein InsJ-like helix-turn-helix domain-containing protein</fullName>
    </recommendedName>
</protein>
<feature type="compositionally biased region" description="Polar residues" evidence="1">
    <location>
        <begin position="24"/>
        <end position="35"/>
    </location>
</feature>
<dbReference type="Proteomes" id="UP000689195">
    <property type="component" value="Unassembled WGS sequence"/>
</dbReference>
<dbReference type="AlphaFoldDB" id="A0A8S1VI72"/>